<proteinExistence type="predicted"/>
<sequence>MTERKPSPEEDLGCFCLSVWINESLSLGLFLERLDELCCKTWLRFNVGSSRAVSTSGVSRVQLGRSAESNSGVRQSPTRVFSSVQLGRSVESNSGVHRVHLGSSAESTQLSAESNSGFQQSPTQAFSRVQLGRSVESNLGSSVESNSGVQ</sequence>
<dbReference type="EMBL" id="JBBPFD010000286">
    <property type="protein sequence ID" value="KAK7879325.1"/>
    <property type="molecule type" value="Genomic_DNA"/>
</dbReference>
<dbReference type="Proteomes" id="UP001460270">
    <property type="component" value="Unassembled WGS sequence"/>
</dbReference>
<evidence type="ECO:0000313" key="2">
    <source>
        <dbReference type="EMBL" id="KAK7879325.1"/>
    </source>
</evidence>
<evidence type="ECO:0000313" key="3">
    <source>
        <dbReference type="Proteomes" id="UP001460270"/>
    </source>
</evidence>
<organism evidence="2 3">
    <name type="scientific">Mugilogobius chulae</name>
    <name type="common">yellowstripe goby</name>
    <dbReference type="NCBI Taxonomy" id="88201"/>
    <lineage>
        <taxon>Eukaryota</taxon>
        <taxon>Metazoa</taxon>
        <taxon>Chordata</taxon>
        <taxon>Craniata</taxon>
        <taxon>Vertebrata</taxon>
        <taxon>Euteleostomi</taxon>
        <taxon>Actinopterygii</taxon>
        <taxon>Neopterygii</taxon>
        <taxon>Teleostei</taxon>
        <taxon>Neoteleostei</taxon>
        <taxon>Acanthomorphata</taxon>
        <taxon>Gobiaria</taxon>
        <taxon>Gobiiformes</taxon>
        <taxon>Gobioidei</taxon>
        <taxon>Gobiidae</taxon>
        <taxon>Gobionellinae</taxon>
        <taxon>Mugilogobius</taxon>
    </lineage>
</organism>
<keyword evidence="3" id="KW-1185">Reference proteome</keyword>
<protein>
    <submittedName>
        <fullName evidence="2">Uncharacterized protein</fullName>
    </submittedName>
</protein>
<reference evidence="3" key="1">
    <citation type="submission" date="2024-04" db="EMBL/GenBank/DDBJ databases">
        <title>Salinicola lusitanus LLJ914,a marine bacterium isolated from the Okinawa Trough.</title>
        <authorList>
            <person name="Li J."/>
        </authorList>
    </citation>
    <scope>NUCLEOTIDE SEQUENCE [LARGE SCALE GENOMIC DNA]</scope>
</reference>
<comment type="caution">
    <text evidence="2">The sequence shown here is derived from an EMBL/GenBank/DDBJ whole genome shotgun (WGS) entry which is preliminary data.</text>
</comment>
<name>A0AAW0MG02_9GOBI</name>
<feature type="compositionally biased region" description="Polar residues" evidence="1">
    <location>
        <begin position="104"/>
        <end position="125"/>
    </location>
</feature>
<evidence type="ECO:0000256" key="1">
    <source>
        <dbReference type="SAM" id="MobiDB-lite"/>
    </source>
</evidence>
<dbReference type="AlphaFoldDB" id="A0AAW0MG02"/>
<accession>A0AAW0MG02</accession>
<feature type="region of interest" description="Disordered" evidence="1">
    <location>
        <begin position="93"/>
        <end position="125"/>
    </location>
</feature>
<gene>
    <name evidence="2" type="ORF">WMY93_033892</name>
</gene>